<sequence length="172" mass="19418">MIDTPILALLNFSIPFVLETDASSIGIGAVLMQNHHPITFYSRKLSKTMQGKSTYIREMFAITSIVAKWHQYLFIIQTDHKSLHNLLTQTIQTPKQQQFLSKLLGFRYTIVYKPDASNALSQAQDLEAPVATGQLFSLSYPTSSDIVVLEEELVQDQYAKQIIDELQNNPGN</sequence>
<evidence type="ECO:0000313" key="2">
    <source>
        <dbReference type="Proteomes" id="UP001163603"/>
    </source>
</evidence>
<proteinExistence type="predicted"/>
<protein>
    <submittedName>
        <fullName evidence="1">Uncharacterized protein</fullName>
    </submittedName>
</protein>
<name>A0ACC0XBD5_9ROSI</name>
<gene>
    <name evidence="1" type="ORF">Pint_20106</name>
</gene>
<dbReference type="EMBL" id="CM047748">
    <property type="protein sequence ID" value="KAJ0013666.1"/>
    <property type="molecule type" value="Genomic_DNA"/>
</dbReference>
<organism evidence="1 2">
    <name type="scientific">Pistacia integerrima</name>
    <dbReference type="NCBI Taxonomy" id="434235"/>
    <lineage>
        <taxon>Eukaryota</taxon>
        <taxon>Viridiplantae</taxon>
        <taxon>Streptophyta</taxon>
        <taxon>Embryophyta</taxon>
        <taxon>Tracheophyta</taxon>
        <taxon>Spermatophyta</taxon>
        <taxon>Magnoliopsida</taxon>
        <taxon>eudicotyledons</taxon>
        <taxon>Gunneridae</taxon>
        <taxon>Pentapetalae</taxon>
        <taxon>rosids</taxon>
        <taxon>malvids</taxon>
        <taxon>Sapindales</taxon>
        <taxon>Anacardiaceae</taxon>
        <taxon>Pistacia</taxon>
    </lineage>
</organism>
<keyword evidence="2" id="KW-1185">Reference proteome</keyword>
<reference evidence="2" key="1">
    <citation type="journal article" date="2023" name="G3 (Bethesda)">
        <title>Genome assembly and association tests identify interacting loci associated with vigor, precocity, and sex in interspecific pistachio rootstocks.</title>
        <authorList>
            <person name="Palmer W."/>
            <person name="Jacygrad E."/>
            <person name="Sagayaradj S."/>
            <person name="Cavanaugh K."/>
            <person name="Han R."/>
            <person name="Bertier L."/>
            <person name="Beede B."/>
            <person name="Kafkas S."/>
            <person name="Golino D."/>
            <person name="Preece J."/>
            <person name="Michelmore R."/>
        </authorList>
    </citation>
    <scope>NUCLEOTIDE SEQUENCE [LARGE SCALE GENOMIC DNA]</scope>
</reference>
<dbReference type="Proteomes" id="UP001163603">
    <property type="component" value="Chromosome 13"/>
</dbReference>
<comment type="caution">
    <text evidence="1">The sequence shown here is derived from an EMBL/GenBank/DDBJ whole genome shotgun (WGS) entry which is preliminary data.</text>
</comment>
<accession>A0ACC0XBD5</accession>
<evidence type="ECO:0000313" key="1">
    <source>
        <dbReference type="EMBL" id="KAJ0013666.1"/>
    </source>
</evidence>